<evidence type="ECO:0000256" key="6">
    <source>
        <dbReference type="ARBA" id="ARBA00023295"/>
    </source>
</evidence>
<dbReference type="GO" id="GO:0004650">
    <property type="term" value="F:polygalacturonase activity"/>
    <property type="evidence" value="ECO:0007669"/>
    <property type="project" value="InterPro"/>
</dbReference>
<dbReference type="PANTHER" id="PTHR31375">
    <property type="match status" value="1"/>
</dbReference>
<dbReference type="SUPFAM" id="SSF51126">
    <property type="entry name" value="Pectin lyase-like"/>
    <property type="match status" value="3"/>
</dbReference>
<dbReference type="AlphaFoldDB" id="A0AAV9C3J7"/>
<evidence type="ECO:0000256" key="7">
    <source>
        <dbReference type="ARBA" id="ARBA00023316"/>
    </source>
</evidence>
<evidence type="ECO:0000313" key="9">
    <source>
        <dbReference type="EMBL" id="KAK1282961.1"/>
    </source>
</evidence>
<comment type="caution">
    <text evidence="9">The sequence shown here is derived from an EMBL/GenBank/DDBJ whole genome shotgun (WGS) entry which is preliminary data.</text>
</comment>
<gene>
    <name evidence="9" type="ORF">QJS10_CPB22g01133</name>
</gene>
<accession>A0AAV9C3J7</accession>
<evidence type="ECO:0000256" key="1">
    <source>
        <dbReference type="ARBA" id="ARBA00004191"/>
    </source>
</evidence>
<keyword evidence="7" id="KW-0961">Cell wall biogenesis/degradation</keyword>
<protein>
    <submittedName>
        <fullName evidence="9">Polygalacturonase</fullName>
    </submittedName>
</protein>
<dbReference type="InterPro" id="IPR012334">
    <property type="entry name" value="Pectin_lyas_fold"/>
</dbReference>
<dbReference type="GO" id="GO:0005975">
    <property type="term" value="P:carbohydrate metabolic process"/>
    <property type="evidence" value="ECO:0007669"/>
    <property type="project" value="InterPro"/>
</dbReference>
<keyword evidence="3" id="KW-0134">Cell wall</keyword>
<name>A0AAV9C3J7_ACOCL</name>
<dbReference type="InterPro" id="IPR011050">
    <property type="entry name" value="Pectin_lyase_fold/virulence"/>
</dbReference>
<organism evidence="9 10">
    <name type="scientific">Acorus calamus</name>
    <name type="common">Sweet flag</name>
    <dbReference type="NCBI Taxonomy" id="4465"/>
    <lineage>
        <taxon>Eukaryota</taxon>
        <taxon>Viridiplantae</taxon>
        <taxon>Streptophyta</taxon>
        <taxon>Embryophyta</taxon>
        <taxon>Tracheophyta</taxon>
        <taxon>Spermatophyta</taxon>
        <taxon>Magnoliopsida</taxon>
        <taxon>Liliopsida</taxon>
        <taxon>Acoraceae</taxon>
        <taxon>Acorus</taxon>
    </lineage>
</organism>
<dbReference type="InterPro" id="IPR000743">
    <property type="entry name" value="Glyco_hydro_28"/>
</dbReference>
<evidence type="ECO:0000313" key="10">
    <source>
        <dbReference type="Proteomes" id="UP001180020"/>
    </source>
</evidence>
<keyword evidence="5 8" id="KW-0378">Hydrolase</keyword>
<dbReference type="Pfam" id="PF00295">
    <property type="entry name" value="Glyco_hydro_28"/>
    <property type="match status" value="4"/>
</dbReference>
<dbReference type="GO" id="GO:0071555">
    <property type="term" value="P:cell wall organization"/>
    <property type="evidence" value="ECO:0007669"/>
    <property type="project" value="UniProtKB-KW"/>
</dbReference>
<sequence>MVVPEGKTFLVYPNMFNGPCKPSSITITVAGTIIAPDTTDKWKGIDASLWLGFNNVNGVTVNGNGNFNGRGLNWWNQSCALSHYKPSKAVHISGISYTDLTGSSATPVAINLNCSSTVSCDGLTFDTIQISSASKGQKVTAACNHASGKTTGDTSVLSTIVAILVLSASVYVVLADFNVLNYGAVGDGKTDDSQAFVKAWAATCGSTDGSVTMVVPEGKTFLMYPNMFNGPCKPSSITVTIAGTIMAPDTTDKWQGIDASLWLGFNNVNGVTINGNGNFNGRGLNWWNQSCRVSGDKPSKGVHISGISYIDLTGTSATPVAINLNCSNTVSCDDLTFDTIQISSASKGQKVTAACNHASGKTDGTIDPPLSCLSHA</sequence>
<dbReference type="Gene3D" id="2.160.20.10">
    <property type="entry name" value="Single-stranded right-handed beta-helix, Pectin lyase-like"/>
    <property type="match status" value="4"/>
</dbReference>
<comment type="subcellular location">
    <subcellularLocation>
        <location evidence="1">Secreted</location>
        <location evidence="1">Cell wall</location>
    </subcellularLocation>
</comment>
<keyword evidence="4" id="KW-0964">Secreted</keyword>
<proteinExistence type="inferred from homology"/>
<reference evidence="9" key="2">
    <citation type="submission" date="2023-06" db="EMBL/GenBank/DDBJ databases">
        <authorList>
            <person name="Ma L."/>
            <person name="Liu K.-W."/>
            <person name="Li Z."/>
            <person name="Hsiao Y.-Y."/>
            <person name="Qi Y."/>
            <person name="Fu T."/>
            <person name="Tang G."/>
            <person name="Zhang D."/>
            <person name="Sun W.-H."/>
            <person name="Liu D.-K."/>
            <person name="Li Y."/>
            <person name="Chen G.-Z."/>
            <person name="Liu X.-D."/>
            <person name="Liao X.-Y."/>
            <person name="Jiang Y.-T."/>
            <person name="Yu X."/>
            <person name="Hao Y."/>
            <person name="Huang J."/>
            <person name="Zhao X.-W."/>
            <person name="Ke S."/>
            <person name="Chen Y.-Y."/>
            <person name="Wu W.-L."/>
            <person name="Hsu J.-L."/>
            <person name="Lin Y.-F."/>
            <person name="Huang M.-D."/>
            <person name="Li C.-Y."/>
            <person name="Huang L."/>
            <person name="Wang Z.-W."/>
            <person name="Zhao X."/>
            <person name="Zhong W.-Y."/>
            <person name="Peng D.-H."/>
            <person name="Ahmad S."/>
            <person name="Lan S."/>
            <person name="Zhang J.-S."/>
            <person name="Tsai W.-C."/>
            <person name="Van De Peer Y."/>
            <person name="Liu Z.-J."/>
        </authorList>
    </citation>
    <scope>NUCLEOTIDE SEQUENCE</scope>
    <source>
        <strain evidence="9">CP</strain>
        <tissue evidence="9">Leaves</tissue>
    </source>
</reference>
<evidence type="ECO:0000256" key="4">
    <source>
        <dbReference type="ARBA" id="ARBA00022525"/>
    </source>
</evidence>
<keyword evidence="6 8" id="KW-0326">Glycosidase</keyword>
<evidence type="ECO:0000256" key="8">
    <source>
        <dbReference type="RuleBase" id="RU361169"/>
    </source>
</evidence>
<keyword evidence="10" id="KW-1185">Reference proteome</keyword>
<dbReference type="Proteomes" id="UP001180020">
    <property type="component" value="Unassembled WGS sequence"/>
</dbReference>
<reference evidence="9" key="1">
    <citation type="journal article" date="2023" name="Nat. Commun.">
        <title>Diploid and tetraploid genomes of Acorus and the evolution of monocots.</title>
        <authorList>
            <person name="Ma L."/>
            <person name="Liu K.W."/>
            <person name="Li Z."/>
            <person name="Hsiao Y.Y."/>
            <person name="Qi Y."/>
            <person name="Fu T."/>
            <person name="Tang G.D."/>
            <person name="Zhang D."/>
            <person name="Sun W.H."/>
            <person name="Liu D.K."/>
            <person name="Li Y."/>
            <person name="Chen G.Z."/>
            <person name="Liu X.D."/>
            <person name="Liao X.Y."/>
            <person name="Jiang Y.T."/>
            <person name="Yu X."/>
            <person name="Hao Y."/>
            <person name="Huang J."/>
            <person name="Zhao X.W."/>
            <person name="Ke S."/>
            <person name="Chen Y.Y."/>
            <person name="Wu W.L."/>
            <person name="Hsu J.L."/>
            <person name="Lin Y.F."/>
            <person name="Huang M.D."/>
            <person name="Li C.Y."/>
            <person name="Huang L."/>
            <person name="Wang Z.W."/>
            <person name="Zhao X."/>
            <person name="Zhong W.Y."/>
            <person name="Peng D.H."/>
            <person name="Ahmad S."/>
            <person name="Lan S."/>
            <person name="Zhang J.S."/>
            <person name="Tsai W.C."/>
            <person name="Van de Peer Y."/>
            <person name="Liu Z.J."/>
        </authorList>
    </citation>
    <scope>NUCLEOTIDE SEQUENCE</scope>
    <source>
        <strain evidence="9">CP</strain>
    </source>
</reference>
<comment type="similarity">
    <text evidence="2 8">Belongs to the glycosyl hydrolase 28 family.</text>
</comment>
<evidence type="ECO:0000256" key="3">
    <source>
        <dbReference type="ARBA" id="ARBA00022512"/>
    </source>
</evidence>
<evidence type="ECO:0000256" key="2">
    <source>
        <dbReference type="ARBA" id="ARBA00008834"/>
    </source>
</evidence>
<evidence type="ECO:0000256" key="5">
    <source>
        <dbReference type="ARBA" id="ARBA00022801"/>
    </source>
</evidence>
<dbReference type="EMBL" id="JAUJYO010000022">
    <property type="protein sequence ID" value="KAK1282961.1"/>
    <property type="molecule type" value="Genomic_DNA"/>
</dbReference>